<dbReference type="InterPro" id="IPR013229">
    <property type="entry name" value="PEGA"/>
</dbReference>
<dbReference type="KEGG" id="bih:BIP78_0312"/>
<dbReference type="PANTHER" id="PTHR40274:SF3">
    <property type="entry name" value="VIRGINIAMYCIN B LYASE"/>
    <property type="match status" value="1"/>
</dbReference>
<dbReference type="Pfam" id="PF08308">
    <property type="entry name" value="PEGA"/>
    <property type="match status" value="2"/>
</dbReference>
<protein>
    <recommendedName>
        <fullName evidence="1">PEGA domain-containing protein</fullName>
    </recommendedName>
</protein>
<dbReference type="InterPro" id="IPR015943">
    <property type="entry name" value="WD40/YVTN_repeat-like_dom_sf"/>
</dbReference>
<dbReference type="SUPFAM" id="SSF63829">
    <property type="entry name" value="Calcium-dependent phosphotriesterase"/>
    <property type="match status" value="2"/>
</dbReference>
<sequence>MQSRFVREAAWRIVLLFTVVGALTAAGLGQTVELTRWAIPTPNSLPYGIGIGPDGKVYFTEFNGNKIGQLDPAANEIRERSVSGGPFGLVVSPSGSLFYTLSQANAVETLVFTGGSGRWNLPTPGATPQALVAAPTGPGQVNLWLTERDGGKVARFAPAQILVTLPLIITPPTMVPPTSVQIPAVITPTLPELHPGNPLLPPPIALLMPGSSPPFTEWEGVGGPRLTYRVAVAPDGRIWFTQEASPLVSLDPGSNTALYHGLPAGTQALGVIVGPNGWVWFTDTSRPAIGVLDPTTGDVRLWRIPGGIQPFDLVRDSAGNIWFTDRAANAVGYLSPFRNEIVMYPLGPNVHPVFLVLDSDERIWFTAERGNYVGRLAIVPALGPPPGGTGVLEINSTPPGLHVLIDGVLRGVTPLSLTLPAGSYNVQLLMFGLIPVWSSTEVVVAGTTRTINVQLGGAPPSGGEGTLQVNSSPAGLAVHIDGTYRGVTPLTVSLSAGTHTVQLYSGATLRWQGDVQITAGTTQVIQITVW</sequence>
<evidence type="ECO:0000259" key="1">
    <source>
        <dbReference type="Pfam" id="PF08308"/>
    </source>
</evidence>
<dbReference type="PANTHER" id="PTHR40274">
    <property type="entry name" value="VIRGINIAMYCIN B LYASE"/>
    <property type="match status" value="1"/>
</dbReference>
<proteinExistence type="predicted"/>
<evidence type="ECO:0000313" key="2">
    <source>
        <dbReference type="EMBL" id="QAA76078.1"/>
    </source>
</evidence>
<dbReference type="AlphaFoldDB" id="A0A410FT42"/>
<gene>
    <name evidence="2" type="ORF">BIP78_0312</name>
</gene>
<accession>A0A410FT42</accession>
<dbReference type="Proteomes" id="UP000287233">
    <property type="component" value="Chromosome"/>
</dbReference>
<dbReference type="Gene3D" id="2.130.10.10">
    <property type="entry name" value="YVTN repeat-like/Quinoprotein amine dehydrogenase"/>
    <property type="match status" value="2"/>
</dbReference>
<name>A0A410FT42_BIPS1</name>
<organism evidence="2 3">
    <name type="scientific">Bipolaricaulis sibiricus</name>
    <dbReference type="NCBI Taxonomy" id="2501609"/>
    <lineage>
        <taxon>Bacteria</taxon>
        <taxon>Candidatus Bipolaricaulota</taxon>
        <taxon>Candidatus Bipolaricaulia</taxon>
        <taxon>Candidatus Bipolaricaulales</taxon>
        <taxon>Candidatus Bipolaricaulaceae</taxon>
        <taxon>Candidatus Bipolaricaulis</taxon>
    </lineage>
</organism>
<feature type="domain" description="PEGA" evidence="1">
    <location>
        <begin position="465"/>
        <end position="528"/>
    </location>
</feature>
<reference evidence="3" key="1">
    <citation type="submission" date="2018-12" db="EMBL/GenBank/DDBJ databases">
        <title>Complete genome sequence of an uncultured bacterium of the candidate phylum Bipolaricaulota.</title>
        <authorList>
            <person name="Kadnikov V.V."/>
            <person name="Mardanov A.V."/>
            <person name="Beletsky A.V."/>
            <person name="Frank Y.A."/>
            <person name="Karnachuk O.V."/>
            <person name="Ravin N.V."/>
        </authorList>
    </citation>
    <scope>NUCLEOTIDE SEQUENCE [LARGE SCALE GENOMIC DNA]</scope>
</reference>
<evidence type="ECO:0000313" key="3">
    <source>
        <dbReference type="Proteomes" id="UP000287233"/>
    </source>
</evidence>
<feature type="domain" description="PEGA" evidence="1">
    <location>
        <begin position="390"/>
        <end position="437"/>
    </location>
</feature>
<dbReference type="InterPro" id="IPR051344">
    <property type="entry name" value="Vgb"/>
</dbReference>
<dbReference type="Pfam" id="PF24684">
    <property type="entry name" value="Vgb_lyase"/>
    <property type="match status" value="2"/>
</dbReference>
<dbReference type="EMBL" id="CP034928">
    <property type="protein sequence ID" value="QAA76078.1"/>
    <property type="molecule type" value="Genomic_DNA"/>
</dbReference>